<feature type="transmembrane region" description="Helical" evidence="1">
    <location>
        <begin position="468"/>
        <end position="491"/>
    </location>
</feature>
<evidence type="ECO:0000313" key="2">
    <source>
        <dbReference type="EMBL" id="PKZ63963.1"/>
    </source>
</evidence>
<dbReference type="AlphaFoldDB" id="A0A2I1R4A2"/>
<feature type="transmembrane region" description="Helical" evidence="1">
    <location>
        <begin position="130"/>
        <end position="158"/>
    </location>
</feature>
<feature type="transmembrane region" description="Helical" evidence="1">
    <location>
        <begin position="302"/>
        <end position="320"/>
    </location>
</feature>
<dbReference type="Proteomes" id="UP000234662">
    <property type="component" value="Unassembled WGS sequence"/>
</dbReference>
<name>A0A2I1R4A2_9ACTN</name>
<sequence>MFGIARNRAAALTGMSLLVRLMIRRERLILPVTAVVFVALNAATAASIASAYPTQQTRAEAQTGLGGNAAFRFLLGPLDHIDSTASLTVWRAGLFLIAAFGVCVVLLVVRQTRKEEELGRAELVRAAVTGPLATPAAVACVSAAFSVVVAAAMSLMLIPLGAEPGDVVAVFGQYASIGLAAAGTAMITAQVARTSHIANLTAASVVLLGYLSRGVADAVGGWTWLRFLTPIGWAQLVDPFGADNLWFAIPSCAVFLSGIAVTAKLATRRDVGAGLLAPRPGPDHSATLSSFARLSARLMKPLLWSWAGGVFAYGLVVGFMQPSVDELASGNRVFADVVGSSGANTSLEALFDVTLMGFFAVASTAWAVTVMTRLREEETSGRTELLLATPTSRDRYVRTYLLLTGAGVLGILAVAPLAMAIGVWAADGDAVETGWVAVRSAAAQVPAAMLVSAVVFFLYALRPELAPSGWIVVVAALFLGPLAGMLGAPQWLRDLSPFTHSPLVPVEPMNWLPVLLMTCLAGLVAVAAGWRFRARRIG</sequence>
<feature type="transmembrane region" description="Helical" evidence="1">
    <location>
        <begin position="170"/>
        <end position="188"/>
    </location>
</feature>
<keyword evidence="1" id="KW-0812">Transmembrane</keyword>
<dbReference type="EMBL" id="PKJC01000018">
    <property type="protein sequence ID" value="PKZ63963.1"/>
    <property type="molecule type" value="Genomic_DNA"/>
</dbReference>
<keyword evidence="1" id="KW-1133">Transmembrane helix</keyword>
<feature type="transmembrane region" description="Helical" evidence="1">
    <location>
        <begin position="511"/>
        <end position="532"/>
    </location>
</feature>
<protein>
    <submittedName>
        <fullName evidence="2">ABC transporter permease</fullName>
    </submittedName>
</protein>
<keyword evidence="1" id="KW-0472">Membrane</keyword>
<reference evidence="2 3" key="1">
    <citation type="submission" date="2017-12" db="EMBL/GenBank/DDBJ databases">
        <title>Phylogenetic diversity of female urinary microbiome.</title>
        <authorList>
            <person name="Thomas-White K."/>
            <person name="Wolfe A.J."/>
        </authorList>
    </citation>
    <scope>NUCLEOTIDE SEQUENCE [LARGE SCALE GENOMIC DNA]</scope>
    <source>
        <strain evidence="2 3">UMB0777</strain>
    </source>
</reference>
<organism evidence="2 3">
    <name type="scientific">Gordonia terrae</name>
    <dbReference type="NCBI Taxonomy" id="2055"/>
    <lineage>
        <taxon>Bacteria</taxon>
        <taxon>Bacillati</taxon>
        <taxon>Actinomycetota</taxon>
        <taxon>Actinomycetes</taxon>
        <taxon>Mycobacteriales</taxon>
        <taxon>Gordoniaceae</taxon>
        <taxon>Gordonia</taxon>
    </lineage>
</organism>
<feature type="transmembrane region" description="Helical" evidence="1">
    <location>
        <begin position="349"/>
        <end position="372"/>
    </location>
</feature>
<feature type="transmembrane region" description="Helical" evidence="1">
    <location>
        <begin position="89"/>
        <end position="109"/>
    </location>
</feature>
<feature type="transmembrane region" description="Helical" evidence="1">
    <location>
        <begin position="245"/>
        <end position="266"/>
    </location>
</feature>
<evidence type="ECO:0000256" key="1">
    <source>
        <dbReference type="SAM" id="Phobius"/>
    </source>
</evidence>
<feature type="transmembrane region" description="Helical" evidence="1">
    <location>
        <begin position="400"/>
        <end position="421"/>
    </location>
</feature>
<comment type="caution">
    <text evidence="2">The sequence shown here is derived from an EMBL/GenBank/DDBJ whole genome shotgun (WGS) entry which is preliminary data.</text>
</comment>
<proteinExistence type="predicted"/>
<evidence type="ECO:0000313" key="3">
    <source>
        <dbReference type="Proteomes" id="UP000234662"/>
    </source>
</evidence>
<accession>A0A2I1R4A2</accession>
<gene>
    <name evidence="2" type="ORF">CYJ73_19455</name>
</gene>
<feature type="transmembrane region" description="Helical" evidence="1">
    <location>
        <begin position="200"/>
        <end position="225"/>
    </location>
</feature>
<feature type="transmembrane region" description="Helical" evidence="1">
    <location>
        <begin position="441"/>
        <end position="461"/>
    </location>
</feature>